<accession>A0A7U3WAX1</accession>
<protein>
    <submittedName>
        <fullName evidence="1">Uncharacterized protein</fullName>
    </submittedName>
</protein>
<sequence length="82" mass="9827">MDFEVEFVRLLARVEIVRQECSAATLTERERRRLARIEFRSSVFRYLDPLPFAVERLEGCRNATASQFLEHRLGHRYDRELV</sequence>
<dbReference type="RefSeq" id="WP_198063527.1">
    <property type="nucleotide sequence ID" value="NZ_CP065856.1"/>
</dbReference>
<reference evidence="1 2" key="1">
    <citation type="submission" date="2020-12" db="EMBL/GenBank/DDBJ databases">
        <title>Halosimplex halophilum sp. nov. and Halosimplex salinum sp. nov., two new members of the genus Halosimplex.</title>
        <authorList>
            <person name="Cui H.L."/>
        </authorList>
    </citation>
    <scope>NUCLEOTIDE SEQUENCE [LARGE SCALE GENOMIC DNA]</scope>
    <source>
        <strain evidence="1 2">YGH94</strain>
    </source>
</reference>
<evidence type="ECO:0000313" key="1">
    <source>
        <dbReference type="EMBL" id="QPV64766.1"/>
    </source>
</evidence>
<name>A0A7U3WAX1_9EURY</name>
<organism evidence="1 2">
    <name type="scientific">Halosimplex litoreum</name>
    <dbReference type="NCBI Taxonomy" id="1198301"/>
    <lineage>
        <taxon>Archaea</taxon>
        <taxon>Methanobacteriati</taxon>
        <taxon>Methanobacteriota</taxon>
        <taxon>Stenosarchaea group</taxon>
        <taxon>Halobacteria</taxon>
        <taxon>Halobacteriales</taxon>
        <taxon>Haloarculaceae</taxon>
        <taxon>Halosimplex</taxon>
    </lineage>
</organism>
<evidence type="ECO:0000313" key="2">
    <source>
        <dbReference type="Proteomes" id="UP000595001"/>
    </source>
</evidence>
<keyword evidence="2" id="KW-1185">Reference proteome</keyword>
<dbReference type="Proteomes" id="UP000595001">
    <property type="component" value="Chromosome"/>
</dbReference>
<dbReference type="EMBL" id="CP065856">
    <property type="protein sequence ID" value="QPV64766.1"/>
    <property type="molecule type" value="Genomic_DNA"/>
</dbReference>
<dbReference type="KEGG" id="hlt:I7X12_09250"/>
<dbReference type="GeneID" id="60588677"/>
<gene>
    <name evidence="1" type="ORF">I7X12_09250</name>
</gene>
<proteinExistence type="predicted"/>
<dbReference type="AlphaFoldDB" id="A0A7U3WAX1"/>